<dbReference type="Gene3D" id="3.40.50.180">
    <property type="entry name" value="Methylesterase CheB, C-terminal domain"/>
    <property type="match status" value="1"/>
</dbReference>
<evidence type="ECO:0000313" key="6">
    <source>
        <dbReference type="EMBL" id="MFJ5446720.1"/>
    </source>
</evidence>
<dbReference type="CDD" id="cd16433">
    <property type="entry name" value="CheB"/>
    <property type="match status" value="1"/>
</dbReference>
<protein>
    <recommendedName>
        <fullName evidence="2">protein-glutamate methylesterase</fullName>
        <ecNumber evidence="2">3.1.1.61</ecNumber>
    </recommendedName>
</protein>
<evidence type="ECO:0000256" key="3">
    <source>
        <dbReference type="ARBA" id="ARBA00048267"/>
    </source>
</evidence>
<accession>A0ABW8GRR8</accession>
<feature type="active site" evidence="4">
    <location>
        <position position="25"/>
    </location>
</feature>
<keyword evidence="4" id="KW-0145">Chemotaxis</keyword>
<evidence type="ECO:0000313" key="7">
    <source>
        <dbReference type="Proteomes" id="UP001617669"/>
    </source>
</evidence>
<dbReference type="EC" id="3.1.1.61" evidence="2"/>
<reference evidence="6 7" key="1">
    <citation type="submission" date="2024-11" db="EMBL/GenBank/DDBJ databases">
        <authorList>
            <person name="Kaparullina E.N."/>
            <person name="Delegan Y.A."/>
            <person name="Doronina N.V."/>
        </authorList>
    </citation>
    <scope>NUCLEOTIDE SEQUENCE [LARGE SCALE GENOMIC DNA]</scope>
    <source>
        <strain evidence="6 7">7sh_L</strain>
    </source>
</reference>
<proteinExistence type="predicted"/>
<organism evidence="6 7">
    <name type="scientific">Methylobacillus methanolivorans</name>
    <dbReference type="NCBI Taxonomy" id="1848927"/>
    <lineage>
        <taxon>Bacteria</taxon>
        <taxon>Pseudomonadati</taxon>
        <taxon>Pseudomonadota</taxon>
        <taxon>Betaproteobacteria</taxon>
        <taxon>Nitrosomonadales</taxon>
        <taxon>Methylophilaceae</taxon>
        <taxon>Methylobacillus</taxon>
    </lineage>
</organism>
<feature type="active site" evidence="4">
    <location>
        <position position="145"/>
    </location>
</feature>
<dbReference type="InterPro" id="IPR035909">
    <property type="entry name" value="CheB_C"/>
</dbReference>
<evidence type="ECO:0000259" key="5">
    <source>
        <dbReference type="PROSITE" id="PS50122"/>
    </source>
</evidence>
<comment type="catalytic activity">
    <reaction evidence="3">
        <text>[protein]-L-glutamate 5-O-methyl ester + H2O = L-glutamyl-[protein] + methanol + H(+)</text>
        <dbReference type="Rhea" id="RHEA:23236"/>
        <dbReference type="Rhea" id="RHEA-COMP:10208"/>
        <dbReference type="Rhea" id="RHEA-COMP:10311"/>
        <dbReference type="ChEBI" id="CHEBI:15377"/>
        <dbReference type="ChEBI" id="CHEBI:15378"/>
        <dbReference type="ChEBI" id="CHEBI:17790"/>
        <dbReference type="ChEBI" id="CHEBI:29973"/>
        <dbReference type="ChEBI" id="CHEBI:82795"/>
        <dbReference type="EC" id="3.1.1.61"/>
    </reaction>
</comment>
<sequence>MSQPPLDHAALRARPPIDAIIVGASAGGVEAMLSLFRPLPPHYRLPIIAALHMQEMRDSLLADLFQHYVAFEVKEAQDKEAIQASTLYFACPGYHLSIEQSKQFSLSCEPPLHFSRPAIDYLMESAADAYGEHLAGILLTGANEDGAAGLQKIRQAGGLTIVQDPAEAVADTMPLSAIKRDPGHLVLELGKIQQLLIALGEQHVH</sequence>
<evidence type="ECO:0000256" key="1">
    <source>
        <dbReference type="ARBA" id="ARBA00022801"/>
    </source>
</evidence>
<keyword evidence="1 4" id="KW-0378">Hydrolase</keyword>
<dbReference type="Proteomes" id="UP001617669">
    <property type="component" value="Unassembled WGS sequence"/>
</dbReference>
<name>A0ABW8GRR8_9PROT</name>
<evidence type="ECO:0000256" key="2">
    <source>
        <dbReference type="ARBA" id="ARBA00039140"/>
    </source>
</evidence>
<dbReference type="RefSeq" id="WP_400882568.1">
    <property type="nucleotide sequence ID" value="NZ_JBIWXY010000002.1"/>
</dbReference>
<evidence type="ECO:0000256" key="4">
    <source>
        <dbReference type="PROSITE-ProRule" id="PRU00050"/>
    </source>
</evidence>
<comment type="caution">
    <text evidence="6">The sequence shown here is derived from an EMBL/GenBank/DDBJ whole genome shotgun (WGS) entry which is preliminary data.</text>
</comment>
<dbReference type="PANTHER" id="PTHR42872">
    <property type="entry name" value="PROTEIN-GLUTAMATE METHYLESTERASE/PROTEIN-GLUTAMINE GLUTAMINASE"/>
    <property type="match status" value="1"/>
</dbReference>
<gene>
    <name evidence="6" type="ORF">ACIKP9_10820</name>
</gene>
<dbReference type="PROSITE" id="PS50122">
    <property type="entry name" value="CHEB"/>
    <property type="match status" value="1"/>
</dbReference>
<dbReference type="InterPro" id="IPR000673">
    <property type="entry name" value="Sig_transdc_resp-reg_Me-estase"/>
</dbReference>
<dbReference type="SUPFAM" id="SSF52738">
    <property type="entry name" value="Methylesterase CheB, C-terminal domain"/>
    <property type="match status" value="1"/>
</dbReference>
<dbReference type="EMBL" id="JBIWXY010000002">
    <property type="protein sequence ID" value="MFJ5446720.1"/>
    <property type="molecule type" value="Genomic_DNA"/>
</dbReference>
<feature type="active site" evidence="4">
    <location>
        <position position="52"/>
    </location>
</feature>
<dbReference type="Pfam" id="PF01339">
    <property type="entry name" value="CheB_methylest"/>
    <property type="match status" value="1"/>
</dbReference>
<dbReference type="PANTHER" id="PTHR42872:SF6">
    <property type="entry name" value="PROTEIN-GLUTAMATE METHYLESTERASE_PROTEIN-GLUTAMINE GLUTAMINASE"/>
    <property type="match status" value="1"/>
</dbReference>
<keyword evidence="7" id="KW-1185">Reference proteome</keyword>
<feature type="domain" description="CheB-type methylesterase" evidence="5">
    <location>
        <begin position="16"/>
        <end position="198"/>
    </location>
</feature>